<keyword evidence="2" id="KW-1133">Transmembrane helix</keyword>
<proteinExistence type="predicted"/>
<feature type="transmembrane region" description="Helical" evidence="2">
    <location>
        <begin position="81"/>
        <end position="98"/>
    </location>
</feature>
<name>A0AAV7LAJ4_PLEWA</name>
<sequence>MERPTSGSFEVPSSESGRQEKEGDFKSYSQSYSICMFQTSTGAANCALVSFCHFFMLLLLVVGDVVTTDTVADFVATLRRLSFISAIFLFCNVVRAGFSI</sequence>
<evidence type="ECO:0000256" key="1">
    <source>
        <dbReference type="SAM" id="MobiDB-lite"/>
    </source>
</evidence>
<evidence type="ECO:0000256" key="2">
    <source>
        <dbReference type="SAM" id="Phobius"/>
    </source>
</evidence>
<keyword evidence="4" id="KW-1185">Reference proteome</keyword>
<keyword evidence="2" id="KW-0812">Transmembrane</keyword>
<organism evidence="3 4">
    <name type="scientific">Pleurodeles waltl</name>
    <name type="common">Iberian ribbed newt</name>
    <dbReference type="NCBI Taxonomy" id="8319"/>
    <lineage>
        <taxon>Eukaryota</taxon>
        <taxon>Metazoa</taxon>
        <taxon>Chordata</taxon>
        <taxon>Craniata</taxon>
        <taxon>Vertebrata</taxon>
        <taxon>Euteleostomi</taxon>
        <taxon>Amphibia</taxon>
        <taxon>Batrachia</taxon>
        <taxon>Caudata</taxon>
        <taxon>Salamandroidea</taxon>
        <taxon>Salamandridae</taxon>
        <taxon>Pleurodelinae</taxon>
        <taxon>Pleurodeles</taxon>
    </lineage>
</organism>
<dbReference type="AlphaFoldDB" id="A0AAV7LAJ4"/>
<reference evidence="3" key="1">
    <citation type="journal article" date="2022" name="bioRxiv">
        <title>Sequencing and chromosome-scale assembly of the giantPleurodeles waltlgenome.</title>
        <authorList>
            <person name="Brown T."/>
            <person name="Elewa A."/>
            <person name="Iarovenko S."/>
            <person name="Subramanian E."/>
            <person name="Araus A.J."/>
            <person name="Petzold A."/>
            <person name="Susuki M."/>
            <person name="Suzuki K.-i.T."/>
            <person name="Hayashi T."/>
            <person name="Toyoda A."/>
            <person name="Oliveira C."/>
            <person name="Osipova E."/>
            <person name="Leigh N.D."/>
            <person name="Simon A."/>
            <person name="Yun M.H."/>
        </authorList>
    </citation>
    <scope>NUCLEOTIDE SEQUENCE</scope>
    <source>
        <strain evidence="3">20211129_DDA</strain>
        <tissue evidence="3">Liver</tissue>
    </source>
</reference>
<dbReference type="Proteomes" id="UP001066276">
    <property type="component" value="Chromosome 11"/>
</dbReference>
<keyword evidence="2" id="KW-0472">Membrane</keyword>
<protein>
    <submittedName>
        <fullName evidence="3">Uncharacterized protein</fullName>
    </submittedName>
</protein>
<feature type="transmembrane region" description="Helical" evidence="2">
    <location>
        <begin position="42"/>
        <end position="61"/>
    </location>
</feature>
<accession>A0AAV7LAJ4</accession>
<feature type="compositionally biased region" description="Polar residues" evidence="1">
    <location>
        <begin position="1"/>
        <end position="16"/>
    </location>
</feature>
<evidence type="ECO:0000313" key="3">
    <source>
        <dbReference type="EMBL" id="KAJ1087554.1"/>
    </source>
</evidence>
<feature type="region of interest" description="Disordered" evidence="1">
    <location>
        <begin position="1"/>
        <end position="24"/>
    </location>
</feature>
<gene>
    <name evidence="3" type="ORF">NDU88_000721</name>
</gene>
<evidence type="ECO:0000313" key="4">
    <source>
        <dbReference type="Proteomes" id="UP001066276"/>
    </source>
</evidence>
<comment type="caution">
    <text evidence="3">The sequence shown here is derived from an EMBL/GenBank/DDBJ whole genome shotgun (WGS) entry which is preliminary data.</text>
</comment>
<dbReference type="EMBL" id="JANPWB010000015">
    <property type="protein sequence ID" value="KAJ1087554.1"/>
    <property type="molecule type" value="Genomic_DNA"/>
</dbReference>